<dbReference type="SUPFAM" id="SSF51430">
    <property type="entry name" value="NAD(P)-linked oxidoreductase"/>
    <property type="match status" value="1"/>
</dbReference>
<dbReference type="InterPro" id="IPR036812">
    <property type="entry name" value="NAD(P)_OxRdtase_dom_sf"/>
</dbReference>
<evidence type="ECO:0000313" key="6">
    <source>
        <dbReference type="Proteomes" id="UP000703590"/>
    </source>
</evidence>
<reference evidence="5" key="2">
    <citation type="submission" date="2021-02" db="EMBL/GenBank/DDBJ databases">
        <authorList>
            <person name="Merkel A.Y."/>
        </authorList>
    </citation>
    <scope>NUCLEOTIDE SEQUENCE</scope>
    <source>
        <strain evidence="5">T05b</strain>
    </source>
</reference>
<comment type="similarity">
    <text evidence="1">Belongs to the aldo/keto reductase family.</text>
</comment>
<dbReference type="RefSeq" id="WP_205460213.1">
    <property type="nucleotide sequence ID" value="NZ_JAFHKK010000054.1"/>
</dbReference>
<dbReference type="CDD" id="cd19071">
    <property type="entry name" value="AKR_AKR1-5-like"/>
    <property type="match status" value="1"/>
</dbReference>
<dbReference type="Gene3D" id="3.20.20.100">
    <property type="entry name" value="NADP-dependent oxidoreductase domain"/>
    <property type="match status" value="1"/>
</dbReference>
<keyword evidence="6" id="KW-1185">Reference proteome</keyword>
<name>A0ABS2WVC0_9BACT</name>
<dbReference type="PANTHER" id="PTHR43827:SF3">
    <property type="entry name" value="NADP-DEPENDENT OXIDOREDUCTASE DOMAIN-CONTAINING PROTEIN"/>
    <property type="match status" value="1"/>
</dbReference>
<dbReference type="InterPro" id="IPR020471">
    <property type="entry name" value="AKR"/>
</dbReference>
<keyword evidence="3" id="KW-0560">Oxidoreductase</keyword>
<dbReference type="PANTHER" id="PTHR43827">
    <property type="entry name" value="2,5-DIKETO-D-GLUCONIC ACID REDUCTASE"/>
    <property type="match status" value="1"/>
</dbReference>
<accession>A0ABS2WVC0</accession>
<evidence type="ECO:0000256" key="3">
    <source>
        <dbReference type="ARBA" id="ARBA00023002"/>
    </source>
</evidence>
<protein>
    <submittedName>
        <fullName evidence="5">Aldo/keto reductase</fullName>
    </submittedName>
</protein>
<evidence type="ECO:0000313" key="5">
    <source>
        <dbReference type="EMBL" id="MBN2965606.1"/>
    </source>
</evidence>
<evidence type="ECO:0000259" key="4">
    <source>
        <dbReference type="Pfam" id="PF00248"/>
    </source>
</evidence>
<organism evidence="5 6">
    <name type="scientific">Sulfurospirillum tamanense</name>
    <dbReference type="NCBI Taxonomy" id="2813362"/>
    <lineage>
        <taxon>Bacteria</taxon>
        <taxon>Pseudomonadati</taxon>
        <taxon>Campylobacterota</taxon>
        <taxon>Epsilonproteobacteria</taxon>
        <taxon>Campylobacterales</taxon>
        <taxon>Sulfurospirillaceae</taxon>
        <taxon>Sulfurospirillum</taxon>
    </lineage>
</organism>
<dbReference type="EMBL" id="JAFHKK010000054">
    <property type="protein sequence ID" value="MBN2965606.1"/>
    <property type="molecule type" value="Genomic_DNA"/>
</dbReference>
<reference evidence="5" key="1">
    <citation type="submission" date="2021-02" db="EMBL/GenBank/DDBJ databases">
        <title>Sulfurospirillum tamanensis sp. nov.</title>
        <authorList>
            <person name="Frolova A."/>
            <person name="Merkel A."/>
            <person name="Slobodkin A."/>
        </authorList>
    </citation>
    <scope>NUCLEOTIDE SEQUENCE</scope>
    <source>
        <strain evidence="5">T05b</strain>
    </source>
</reference>
<comment type="caution">
    <text evidence="5">The sequence shown here is derived from an EMBL/GenBank/DDBJ whole genome shotgun (WGS) entry which is preliminary data.</text>
</comment>
<evidence type="ECO:0000256" key="2">
    <source>
        <dbReference type="ARBA" id="ARBA00022857"/>
    </source>
</evidence>
<proteinExistence type="inferred from homology"/>
<dbReference type="Proteomes" id="UP000703590">
    <property type="component" value="Unassembled WGS sequence"/>
</dbReference>
<dbReference type="PRINTS" id="PR00069">
    <property type="entry name" value="ALDKETRDTASE"/>
</dbReference>
<sequence length="269" mass="30276">MKPTMIYGTAWKKDKTAALVELAIGQGFRAIDTACQPKHYNEKLVGVGVQRALAKNNLAREDLFLQTKFTPPGGQDPSTIPYDPADPIEKQIKTSLAVSKENLQTDYLDSLVLHSPISPFSALEKAWRVFEGFVREGDVKQIGISNCYDADLFKKLYEVATIKPKVLQNRFYATTSYDKELRAFCKENEISYQSFWSLSANPHLLGSKEVLELSVKYQKTAPAIFYRFLTHLGITPLNGTTSLAHMREDLGIFSFTLEEGEIERINALL</sequence>
<gene>
    <name evidence="5" type="ORF">JWV37_12535</name>
</gene>
<dbReference type="InterPro" id="IPR023210">
    <property type="entry name" value="NADP_OxRdtase_dom"/>
</dbReference>
<feature type="domain" description="NADP-dependent oxidoreductase" evidence="4">
    <location>
        <begin position="10"/>
        <end position="268"/>
    </location>
</feature>
<keyword evidence="2" id="KW-0521">NADP</keyword>
<dbReference type="Pfam" id="PF00248">
    <property type="entry name" value="Aldo_ket_red"/>
    <property type="match status" value="1"/>
</dbReference>
<evidence type="ECO:0000256" key="1">
    <source>
        <dbReference type="ARBA" id="ARBA00007905"/>
    </source>
</evidence>